<evidence type="ECO:0000313" key="3">
    <source>
        <dbReference type="Proteomes" id="UP000184782"/>
    </source>
</evidence>
<keyword evidence="1" id="KW-0472">Membrane</keyword>
<accession>A0A1N6J2R8</accession>
<proteinExistence type="predicted"/>
<gene>
    <name evidence="2" type="ORF">SAMN05421769_4025</name>
</gene>
<evidence type="ECO:0000313" key="2">
    <source>
        <dbReference type="EMBL" id="SIO38614.1"/>
    </source>
</evidence>
<organism evidence="2 3">
    <name type="scientific">Chryseobacterium scophthalmum</name>
    <dbReference type="NCBI Taxonomy" id="59733"/>
    <lineage>
        <taxon>Bacteria</taxon>
        <taxon>Pseudomonadati</taxon>
        <taxon>Bacteroidota</taxon>
        <taxon>Flavobacteriia</taxon>
        <taxon>Flavobacteriales</taxon>
        <taxon>Weeksellaceae</taxon>
        <taxon>Chryseobacterium group</taxon>
        <taxon>Chryseobacterium</taxon>
    </lineage>
</organism>
<dbReference type="EMBL" id="FSRQ01000006">
    <property type="protein sequence ID" value="SIO38614.1"/>
    <property type="molecule type" value="Genomic_DNA"/>
</dbReference>
<name>A0A1N6J2R8_9FLAO</name>
<reference evidence="3" key="1">
    <citation type="submission" date="2016-12" db="EMBL/GenBank/DDBJ databases">
        <authorList>
            <person name="Varghese N."/>
            <person name="Submissions S."/>
        </authorList>
    </citation>
    <scope>NUCLEOTIDE SEQUENCE [LARGE SCALE GENOMIC DNA]</scope>
    <source>
        <strain evidence="3">DSM 16779</strain>
    </source>
</reference>
<keyword evidence="1" id="KW-1133">Transmembrane helix</keyword>
<keyword evidence="3" id="KW-1185">Reference proteome</keyword>
<dbReference type="RefSeq" id="WP_074232183.1">
    <property type="nucleotide sequence ID" value="NZ_FSRQ01000006.1"/>
</dbReference>
<feature type="transmembrane region" description="Helical" evidence="1">
    <location>
        <begin position="40"/>
        <end position="62"/>
    </location>
</feature>
<dbReference type="OrthoDB" id="582675at2"/>
<dbReference type="Proteomes" id="UP000184782">
    <property type="component" value="Unassembled WGS sequence"/>
</dbReference>
<dbReference type="AlphaFoldDB" id="A0A1N6J2R8"/>
<sequence>MENKFEFSEKQRFTQWWLWLLLSAVMIYTIYNFIEDRQYFSTLELAISILIPILVIILFLVIRLETKIDEQGISVRFFPFQITFRYYPWRNIKKAYVRKYSPLTEYGGWGMRQGLFGKGKAYNVKGNQGLQIILNDEKKVLIGTQKQNELKLYLENSKKV</sequence>
<keyword evidence="1" id="KW-0812">Transmembrane</keyword>
<evidence type="ECO:0000256" key="1">
    <source>
        <dbReference type="SAM" id="Phobius"/>
    </source>
</evidence>
<feature type="transmembrane region" description="Helical" evidence="1">
    <location>
        <begin position="16"/>
        <end position="34"/>
    </location>
</feature>
<dbReference type="STRING" id="59733.SAMN05421769_4025"/>
<protein>
    <submittedName>
        <fullName evidence="2">Uncharacterized protein</fullName>
    </submittedName>
</protein>